<proteinExistence type="predicted"/>
<comment type="catalytic activity">
    <reaction evidence="6">
        <text>L-threonyl-[protein] + ATP = 3-O-(5'-adenylyl)-L-threonyl-[protein] + diphosphate</text>
        <dbReference type="Rhea" id="RHEA:54292"/>
        <dbReference type="Rhea" id="RHEA-COMP:11060"/>
        <dbReference type="Rhea" id="RHEA-COMP:13847"/>
        <dbReference type="ChEBI" id="CHEBI:30013"/>
        <dbReference type="ChEBI" id="CHEBI:30616"/>
        <dbReference type="ChEBI" id="CHEBI:33019"/>
        <dbReference type="ChEBI" id="CHEBI:138113"/>
        <dbReference type="EC" id="2.7.7.108"/>
    </reaction>
</comment>
<dbReference type="EC" id="2.7.7.108" evidence="5"/>
<feature type="domain" description="Fido" evidence="8">
    <location>
        <begin position="136"/>
        <end position="285"/>
    </location>
</feature>
<dbReference type="GO" id="GO:0051302">
    <property type="term" value="P:regulation of cell division"/>
    <property type="evidence" value="ECO:0007669"/>
    <property type="project" value="TreeGrafter"/>
</dbReference>
<keyword evidence="3" id="KW-0547">Nucleotide-binding</keyword>
<sequence length="294" mass="32262">MSAARPLRDFAGPLRGLPAGRAASLHGAIANSILEGWAPTVVDVERLAAMADGAVPLGRYVDEAVERALAAATELGAPDCVDHPAGFPDTVYPDTRVLRNRFGIRDPEALRQLEFEVGTAQEFGIETGLITLPETFDGGHLSLIHRTLFGVLYPWAGVFRKYDMALGHTTFHSNWIGRYLGDAAKMLNHRLPHQPIELLGEKRDRQHYARQAAEAYAYLNCAHPFREGNGRSSKTLLQVLAAKAGYRLDYSAVTKKQWDTASRRSAPDFGHYRPDAHPLFAVFTAITGPLHVGV</sequence>
<dbReference type="SUPFAM" id="SSF140931">
    <property type="entry name" value="Fic-like"/>
    <property type="match status" value="1"/>
</dbReference>
<name>A0AA90NCD3_9ACTN</name>
<dbReference type="GO" id="GO:0070733">
    <property type="term" value="F:AMPylase activity"/>
    <property type="evidence" value="ECO:0007669"/>
    <property type="project" value="UniProtKB-EC"/>
</dbReference>
<evidence type="ECO:0000256" key="1">
    <source>
        <dbReference type="ARBA" id="ARBA00022679"/>
    </source>
</evidence>
<evidence type="ECO:0000313" key="10">
    <source>
        <dbReference type="Proteomes" id="UP001178281"/>
    </source>
</evidence>
<evidence type="ECO:0000313" key="9">
    <source>
        <dbReference type="EMBL" id="MDP0399932.1"/>
    </source>
</evidence>
<organism evidence="9 10">
    <name type="scientific">Tsukamurella strandjordii</name>
    <dbReference type="NCBI Taxonomy" id="147577"/>
    <lineage>
        <taxon>Bacteria</taxon>
        <taxon>Bacillati</taxon>
        <taxon>Actinomycetota</taxon>
        <taxon>Actinomycetes</taxon>
        <taxon>Mycobacteriales</taxon>
        <taxon>Tsukamurellaceae</taxon>
        <taxon>Tsukamurella</taxon>
    </lineage>
</organism>
<dbReference type="EMBL" id="JAUTIX010000008">
    <property type="protein sequence ID" value="MDP0399932.1"/>
    <property type="molecule type" value="Genomic_DNA"/>
</dbReference>
<comment type="caution">
    <text evidence="9">The sequence shown here is derived from an EMBL/GenBank/DDBJ whole genome shotgun (WGS) entry which is preliminary data.</text>
</comment>
<dbReference type="PANTHER" id="PTHR39560">
    <property type="entry name" value="PROTEIN ADENYLYLTRANSFERASE FIC-RELATED"/>
    <property type="match status" value="1"/>
</dbReference>
<keyword evidence="1" id="KW-0808">Transferase</keyword>
<dbReference type="InterPro" id="IPR003812">
    <property type="entry name" value="Fido"/>
</dbReference>
<keyword evidence="2" id="KW-0548">Nucleotidyltransferase</keyword>
<evidence type="ECO:0000259" key="8">
    <source>
        <dbReference type="PROSITE" id="PS51459"/>
    </source>
</evidence>
<protein>
    <recommendedName>
        <fullName evidence="5">protein adenylyltransferase</fullName>
        <ecNumber evidence="5">2.7.7.108</ecNumber>
    </recommendedName>
</protein>
<dbReference type="AlphaFoldDB" id="A0AA90NCD3"/>
<evidence type="ECO:0000256" key="3">
    <source>
        <dbReference type="ARBA" id="ARBA00022741"/>
    </source>
</evidence>
<evidence type="ECO:0000256" key="2">
    <source>
        <dbReference type="ARBA" id="ARBA00022695"/>
    </source>
</evidence>
<dbReference type="PANTHER" id="PTHR39560:SF1">
    <property type="entry name" value="PROTEIN ADENYLYLTRANSFERASE FIC-RELATED"/>
    <property type="match status" value="1"/>
</dbReference>
<reference evidence="9" key="1">
    <citation type="submission" date="2023-08" db="EMBL/GenBank/DDBJ databases">
        <title>The draft genome of Tsukamurella strandjordii strain 050030.</title>
        <authorList>
            <person name="Zhao F."/>
            <person name="Feng Y."/>
            <person name="Zong Z."/>
        </authorList>
    </citation>
    <scope>NUCLEOTIDE SEQUENCE</scope>
    <source>
        <strain evidence="9">050030</strain>
    </source>
</reference>
<dbReference type="Gene3D" id="1.10.3290.10">
    <property type="entry name" value="Fido-like domain"/>
    <property type="match status" value="1"/>
</dbReference>
<evidence type="ECO:0000256" key="4">
    <source>
        <dbReference type="ARBA" id="ARBA00022840"/>
    </source>
</evidence>
<keyword evidence="10" id="KW-1185">Reference proteome</keyword>
<dbReference type="Proteomes" id="UP001178281">
    <property type="component" value="Unassembled WGS sequence"/>
</dbReference>
<dbReference type="PROSITE" id="PS51459">
    <property type="entry name" value="FIDO"/>
    <property type="match status" value="1"/>
</dbReference>
<keyword evidence="4" id="KW-0067">ATP-binding</keyword>
<dbReference type="GO" id="GO:0005524">
    <property type="term" value="F:ATP binding"/>
    <property type="evidence" value="ECO:0007669"/>
    <property type="project" value="UniProtKB-KW"/>
</dbReference>
<dbReference type="InterPro" id="IPR036597">
    <property type="entry name" value="Fido-like_dom_sf"/>
</dbReference>
<accession>A0AA90NCD3</accession>
<dbReference type="Pfam" id="PF02661">
    <property type="entry name" value="Fic"/>
    <property type="match status" value="1"/>
</dbReference>
<comment type="catalytic activity">
    <reaction evidence="7">
        <text>L-tyrosyl-[protein] + ATP = O-(5'-adenylyl)-L-tyrosyl-[protein] + diphosphate</text>
        <dbReference type="Rhea" id="RHEA:54288"/>
        <dbReference type="Rhea" id="RHEA-COMP:10136"/>
        <dbReference type="Rhea" id="RHEA-COMP:13846"/>
        <dbReference type="ChEBI" id="CHEBI:30616"/>
        <dbReference type="ChEBI" id="CHEBI:33019"/>
        <dbReference type="ChEBI" id="CHEBI:46858"/>
        <dbReference type="ChEBI" id="CHEBI:83624"/>
        <dbReference type="EC" id="2.7.7.108"/>
    </reaction>
</comment>
<evidence type="ECO:0000256" key="6">
    <source>
        <dbReference type="ARBA" id="ARBA00047939"/>
    </source>
</evidence>
<evidence type="ECO:0000256" key="5">
    <source>
        <dbReference type="ARBA" id="ARBA00034531"/>
    </source>
</evidence>
<evidence type="ECO:0000256" key="7">
    <source>
        <dbReference type="ARBA" id="ARBA00048696"/>
    </source>
</evidence>
<dbReference type="RefSeq" id="WP_305112431.1">
    <property type="nucleotide sequence ID" value="NZ_JAUTIX010000008.1"/>
</dbReference>
<gene>
    <name evidence="9" type="ORF">Q7X28_18605</name>
</gene>